<dbReference type="InterPro" id="IPR036249">
    <property type="entry name" value="Thioredoxin-like_sf"/>
</dbReference>
<evidence type="ECO:0000313" key="2">
    <source>
        <dbReference type="EMBL" id="GBO94414.1"/>
    </source>
</evidence>
<comment type="caution">
    <text evidence="2">The sequence shown here is derived from an EMBL/GenBank/DDBJ whole genome shotgun (WGS) entry which is preliminary data.</text>
</comment>
<dbReference type="SUPFAM" id="SSF52833">
    <property type="entry name" value="Thioredoxin-like"/>
    <property type="match status" value="1"/>
</dbReference>
<dbReference type="Gene3D" id="3.40.30.10">
    <property type="entry name" value="Glutaredoxin"/>
    <property type="match status" value="1"/>
</dbReference>
<evidence type="ECO:0000256" key="1">
    <source>
        <dbReference type="SAM" id="SignalP"/>
    </source>
</evidence>
<dbReference type="PROSITE" id="PS51318">
    <property type="entry name" value="TAT"/>
    <property type="match status" value="1"/>
</dbReference>
<accession>A0A401LIM9</accession>
<evidence type="ECO:0000313" key="3">
    <source>
        <dbReference type="Proteomes" id="UP000266091"/>
    </source>
</evidence>
<feature type="chain" id="PRO_5030071325" description="Thioredoxin-like fold domain-containing protein" evidence="1">
    <location>
        <begin position="29"/>
        <end position="197"/>
    </location>
</feature>
<dbReference type="RefSeq" id="WP_116270684.1">
    <property type="nucleotide sequence ID" value="NZ_BGZJ01000002.1"/>
</dbReference>
<feature type="signal peptide" evidence="1">
    <location>
        <begin position="1"/>
        <end position="28"/>
    </location>
</feature>
<dbReference type="InterPro" id="IPR006311">
    <property type="entry name" value="TAT_signal"/>
</dbReference>
<sequence length="197" mass="22045">MQKTLSRRSAIALSAAAAAAIAARPAAARPAVVPVIWDGKKMYETFKAQGAGFSYPGPADRPVAYVAIDPQCPDCMKFTENVKPLLSKVNVIFFPIAFLNINSEPQGSTILASKEPWKKYDEQHEHFRDPEFRGIRYDLAKLPDDLRNKVWTNTKLHRRAGCRAVPYGVFKNSKGEYKPFDENLSTEELAALFEVKL</sequence>
<dbReference type="Proteomes" id="UP000266091">
    <property type="component" value="Unassembled WGS sequence"/>
</dbReference>
<organism evidence="2 3">
    <name type="scientific">Mesosutterella multiformis</name>
    <dbReference type="NCBI Taxonomy" id="2259133"/>
    <lineage>
        <taxon>Bacteria</taxon>
        <taxon>Pseudomonadati</taxon>
        <taxon>Pseudomonadota</taxon>
        <taxon>Betaproteobacteria</taxon>
        <taxon>Burkholderiales</taxon>
        <taxon>Sutterellaceae</taxon>
        <taxon>Mesosutterella</taxon>
    </lineage>
</organism>
<dbReference type="EMBL" id="BGZJ01000002">
    <property type="protein sequence ID" value="GBO94414.1"/>
    <property type="molecule type" value="Genomic_DNA"/>
</dbReference>
<protein>
    <recommendedName>
        <fullName evidence="4">Thioredoxin-like fold domain-containing protein</fullName>
    </recommendedName>
</protein>
<keyword evidence="1" id="KW-0732">Signal</keyword>
<name>A0A388SI81_9BURK</name>
<dbReference type="AlphaFoldDB" id="A0A388SI81"/>
<keyword evidence="3" id="KW-1185">Reference proteome</keyword>
<accession>A0A388SI81</accession>
<gene>
    <name evidence="2" type="ORF">MESMUL_17680</name>
</gene>
<dbReference type="OrthoDB" id="9152714at2"/>
<reference evidence="2 3" key="1">
    <citation type="journal article" date="2018" name="Int. J. Syst. Evol. Microbiol.">
        <title>Mesosutterella multiformis gen. nov., sp. nov., a member of the family Sutterellaceae and Sutterella megalosphaeroides sp. nov., isolated from human faeces.</title>
        <authorList>
            <person name="Sakamoto M."/>
            <person name="Ikeyama N."/>
            <person name="Kunihiro T."/>
            <person name="Iino T."/>
            <person name="Yuki M."/>
            <person name="Ohkuma M."/>
        </authorList>
    </citation>
    <scope>NUCLEOTIDE SEQUENCE [LARGE SCALE GENOMIC DNA]</scope>
    <source>
        <strain evidence="2 3">4NBBH2</strain>
    </source>
</reference>
<proteinExistence type="predicted"/>
<evidence type="ECO:0008006" key="4">
    <source>
        <dbReference type="Google" id="ProtNLM"/>
    </source>
</evidence>